<dbReference type="OrthoDB" id="8687958at2"/>
<evidence type="ECO:0000256" key="5">
    <source>
        <dbReference type="ARBA" id="ARBA00022475"/>
    </source>
</evidence>
<organism evidence="13 14">
    <name type="scientific">Caldimonas brevitalea</name>
    <dbReference type="NCBI Taxonomy" id="413882"/>
    <lineage>
        <taxon>Bacteria</taxon>
        <taxon>Pseudomonadati</taxon>
        <taxon>Pseudomonadota</taxon>
        <taxon>Betaproteobacteria</taxon>
        <taxon>Burkholderiales</taxon>
        <taxon>Sphaerotilaceae</taxon>
        <taxon>Caldimonas</taxon>
    </lineage>
</organism>
<dbReference type="InterPro" id="IPR052570">
    <property type="entry name" value="FliJ"/>
</dbReference>
<dbReference type="GO" id="GO:0009288">
    <property type="term" value="C:bacterial-type flagellum"/>
    <property type="evidence" value="ECO:0007669"/>
    <property type="project" value="InterPro"/>
</dbReference>
<name>A0A0G3BWU6_9BURK</name>
<keyword evidence="6" id="KW-0145">Chemotaxis</keyword>
<evidence type="ECO:0000256" key="8">
    <source>
        <dbReference type="ARBA" id="ARBA00022927"/>
    </source>
</evidence>
<keyword evidence="14" id="KW-1185">Reference proteome</keyword>
<dbReference type="GO" id="GO:0015031">
    <property type="term" value="P:protein transport"/>
    <property type="evidence" value="ECO:0007669"/>
    <property type="project" value="UniProtKB-KW"/>
</dbReference>
<dbReference type="Pfam" id="PF02050">
    <property type="entry name" value="FliJ"/>
    <property type="match status" value="1"/>
</dbReference>
<evidence type="ECO:0000256" key="2">
    <source>
        <dbReference type="ARBA" id="ARBA00010004"/>
    </source>
</evidence>
<reference evidence="13 14" key="1">
    <citation type="submission" date="2015-05" db="EMBL/GenBank/DDBJ databases">
        <authorList>
            <person name="Tang B."/>
            <person name="Yu Y."/>
        </authorList>
    </citation>
    <scope>NUCLEOTIDE SEQUENCE [LARGE SCALE GENOMIC DNA]</scope>
    <source>
        <strain evidence="13 14">DSM 7029</strain>
    </source>
</reference>
<keyword evidence="13" id="KW-0969">Cilium</keyword>
<evidence type="ECO:0000256" key="4">
    <source>
        <dbReference type="ARBA" id="ARBA00022448"/>
    </source>
</evidence>
<evidence type="ECO:0000256" key="7">
    <source>
        <dbReference type="ARBA" id="ARBA00022795"/>
    </source>
</evidence>
<dbReference type="InterPro" id="IPR012823">
    <property type="entry name" value="Flagell_FliJ"/>
</dbReference>
<proteinExistence type="inferred from homology"/>
<feature type="compositionally biased region" description="Basic and acidic residues" evidence="12">
    <location>
        <begin position="127"/>
        <end position="138"/>
    </location>
</feature>
<evidence type="ECO:0000256" key="6">
    <source>
        <dbReference type="ARBA" id="ARBA00022500"/>
    </source>
</evidence>
<gene>
    <name evidence="13" type="ORF">AAW51_4324</name>
</gene>
<evidence type="ECO:0000256" key="11">
    <source>
        <dbReference type="SAM" id="Coils"/>
    </source>
</evidence>
<evidence type="ECO:0000313" key="14">
    <source>
        <dbReference type="Proteomes" id="UP000035352"/>
    </source>
</evidence>
<evidence type="ECO:0000256" key="10">
    <source>
        <dbReference type="ARBA" id="ARBA00023225"/>
    </source>
</evidence>
<comment type="subcellular location">
    <subcellularLocation>
        <location evidence="1">Cell membrane</location>
        <topology evidence="1">Peripheral membrane protein</topology>
        <orientation evidence="1">Cytoplasmic side</orientation>
    </subcellularLocation>
</comment>
<protein>
    <recommendedName>
        <fullName evidence="3">Flagellar FliJ protein</fullName>
    </recommendedName>
</protein>
<dbReference type="PANTHER" id="PTHR38786">
    <property type="entry name" value="FLAGELLAR FLIJ PROTEIN"/>
    <property type="match status" value="1"/>
</dbReference>
<dbReference type="GO" id="GO:0071973">
    <property type="term" value="P:bacterial-type flagellum-dependent cell motility"/>
    <property type="evidence" value="ECO:0007669"/>
    <property type="project" value="InterPro"/>
</dbReference>
<dbReference type="GO" id="GO:0005886">
    <property type="term" value="C:plasma membrane"/>
    <property type="evidence" value="ECO:0007669"/>
    <property type="project" value="UniProtKB-SubCell"/>
</dbReference>
<evidence type="ECO:0000256" key="9">
    <source>
        <dbReference type="ARBA" id="ARBA00023136"/>
    </source>
</evidence>
<keyword evidence="9" id="KW-0472">Membrane</keyword>
<evidence type="ECO:0000313" key="13">
    <source>
        <dbReference type="EMBL" id="AKJ31015.1"/>
    </source>
</evidence>
<keyword evidence="11" id="KW-0175">Coiled coil</keyword>
<evidence type="ECO:0000256" key="1">
    <source>
        <dbReference type="ARBA" id="ARBA00004413"/>
    </source>
</evidence>
<dbReference type="RefSeq" id="WP_083438492.1">
    <property type="nucleotide sequence ID" value="NZ_CP011371.1"/>
</dbReference>
<keyword evidence="4" id="KW-0813">Transport</keyword>
<dbReference type="PANTHER" id="PTHR38786:SF1">
    <property type="entry name" value="FLAGELLAR FLIJ PROTEIN"/>
    <property type="match status" value="1"/>
</dbReference>
<feature type="compositionally biased region" description="Low complexity" evidence="12">
    <location>
        <begin position="156"/>
        <end position="166"/>
    </location>
</feature>
<dbReference type="InterPro" id="IPR053716">
    <property type="entry name" value="Flag_assembly_chemotaxis_eff"/>
</dbReference>
<accession>A0A0G3BWU6</accession>
<comment type="similarity">
    <text evidence="2">Belongs to the FliJ family.</text>
</comment>
<dbReference type="NCBIfam" id="TIGR02473">
    <property type="entry name" value="flagell_FliJ"/>
    <property type="match status" value="1"/>
</dbReference>
<feature type="region of interest" description="Disordered" evidence="12">
    <location>
        <begin position="124"/>
        <end position="166"/>
    </location>
</feature>
<dbReference type="GO" id="GO:0044781">
    <property type="term" value="P:bacterial-type flagellum organization"/>
    <property type="evidence" value="ECO:0007669"/>
    <property type="project" value="UniProtKB-KW"/>
</dbReference>
<dbReference type="EMBL" id="CP011371">
    <property type="protein sequence ID" value="AKJ31015.1"/>
    <property type="molecule type" value="Genomic_DNA"/>
</dbReference>
<keyword evidence="13" id="KW-0282">Flagellum</keyword>
<dbReference type="GO" id="GO:0006935">
    <property type="term" value="P:chemotaxis"/>
    <property type="evidence" value="ECO:0007669"/>
    <property type="project" value="UniProtKB-KW"/>
</dbReference>
<sequence>MSRHHALALALEHAEKQRDEAVSTCQRAAAQLENAERQATQLEDYRREYQQRWGEQFKRQGTMDILRCYQDFVGRINQAIEQQQGAVEQGRRQVEWARGVLAEREMRVASIRKLIERRVAEQAMTQQRRDQKATDEQAARVAWSQRSGSGSGSGSDAGTPSGLALA</sequence>
<keyword evidence="13" id="KW-0966">Cell projection</keyword>
<keyword evidence="8" id="KW-0653">Protein transport</keyword>
<keyword evidence="10" id="KW-1006">Bacterial flagellum protein export</keyword>
<evidence type="ECO:0000256" key="12">
    <source>
        <dbReference type="SAM" id="MobiDB-lite"/>
    </source>
</evidence>
<dbReference type="Proteomes" id="UP000035352">
    <property type="component" value="Chromosome"/>
</dbReference>
<dbReference type="Gene3D" id="1.10.287.1700">
    <property type="match status" value="1"/>
</dbReference>
<dbReference type="AlphaFoldDB" id="A0A0G3BWU6"/>
<dbReference type="STRING" id="413882.AAW51_4324"/>
<keyword evidence="7" id="KW-1005">Bacterial flagellum biogenesis</keyword>
<evidence type="ECO:0000256" key="3">
    <source>
        <dbReference type="ARBA" id="ARBA00020392"/>
    </source>
</evidence>
<feature type="coiled-coil region" evidence="11">
    <location>
        <begin position="11"/>
        <end position="52"/>
    </location>
</feature>
<dbReference type="KEGG" id="pbh:AAW51_4324"/>
<keyword evidence="5" id="KW-1003">Cell membrane</keyword>